<evidence type="ECO:0000313" key="3">
    <source>
        <dbReference type="Proteomes" id="UP000005238"/>
    </source>
</evidence>
<dbReference type="Proteomes" id="UP000005238">
    <property type="component" value="Unassembled WGS sequence"/>
</dbReference>
<reference evidence="2" key="2">
    <citation type="submission" date="2015-06" db="UniProtKB">
        <authorList>
            <consortium name="EnsemblProtists"/>
        </authorList>
    </citation>
    <scope>IDENTIFICATION</scope>
    <source>
        <strain evidence="2">Pr102</strain>
    </source>
</reference>
<feature type="region of interest" description="Disordered" evidence="1">
    <location>
        <begin position="271"/>
        <end position="291"/>
    </location>
</feature>
<dbReference type="EMBL" id="DS566058">
    <property type="status" value="NOT_ANNOTATED_CDS"/>
    <property type="molecule type" value="Genomic_DNA"/>
</dbReference>
<name>H3GW06_PHYRM</name>
<dbReference type="HOGENOM" id="CLU_958032_0_0_1"/>
<feature type="compositionally biased region" description="Polar residues" evidence="1">
    <location>
        <begin position="278"/>
        <end position="291"/>
    </location>
</feature>
<accession>H3GW06</accession>
<evidence type="ECO:0000256" key="1">
    <source>
        <dbReference type="SAM" id="MobiDB-lite"/>
    </source>
</evidence>
<keyword evidence="3" id="KW-1185">Reference proteome</keyword>
<dbReference type="InParanoid" id="H3GW06"/>
<dbReference type="EnsemblProtists" id="Phyra81601">
    <property type="protein sequence ID" value="Phyra81601"/>
    <property type="gene ID" value="Phyra81601"/>
</dbReference>
<protein>
    <submittedName>
        <fullName evidence="2">Uncharacterized protein</fullName>
    </submittedName>
</protein>
<sequence length="291" mass="32497">MVTAVPQRVLRAGSLVYKARATTARHAETFETRTAQAHLDSIKREFELLWDEGRIWVLLICNLVSTSLQLAVDAYLSLGVGGKTRECDSMFFDDNGGLFEQSLRLVISTGTYLVPNWGALYVFYVLPRFQFSTVLDVPGLLMDDECDEAAYELLSGDERVKTIRHITNYCVIATIALLLRARIEEEVGDGYALLRPLTGHPPACIVAHEKVPRHIRVYEEPVDAQEAHLNEGAGSSEKGCSFGMRDTGANRLNQMIQDAVRFEVSGAYDDNPRHQNCEHPSQNHCRQNVAA</sequence>
<dbReference type="VEuPathDB" id="FungiDB:KRP22_4830"/>
<proteinExistence type="predicted"/>
<dbReference type="VEuPathDB" id="FungiDB:KRP23_11337"/>
<dbReference type="AlphaFoldDB" id="H3GW06"/>
<organism evidence="2 3">
    <name type="scientific">Phytophthora ramorum</name>
    <name type="common">Sudden oak death agent</name>
    <dbReference type="NCBI Taxonomy" id="164328"/>
    <lineage>
        <taxon>Eukaryota</taxon>
        <taxon>Sar</taxon>
        <taxon>Stramenopiles</taxon>
        <taxon>Oomycota</taxon>
        <taxon>Peronosporomycetes</taxon>
        <taxon>Peronosporales</taxon>
        <taxon>Peronosporaceae</taxon>
        <taxon>Phytophthora</taxon>
    </lineage>
</organism>
<reference evidence="3" key="1">
    <citation type="journal article" date="2006" name="Science">
        <title>Phytophthora genome sequences uncover evolutionary origins and mechanisms of pathogenesis.</title>
        <authorList>
            <person name="Tyler B.M."/>
            <person name="Tripathy S."/>
            <person name="Zhang X."/>
            <person name="Dehal P."/>
            <person name="Jiang R.H."/>
            <person name="Aerts A."/>
            <person name="Arredondo F.D."/>
            <person name="Baxter L."/>
            <person name="Bensasson D."/>
            <person name="Beynon J.L."/>
            <person name="Chapman J."/>
            <person name="Damasceno C.M."/>
            <person name="Dorrance A.E."/>
            <person name="Dou D."/>
            <person name="Dickerman A.W."/>
            <person name="Dubchak I.L."/>
            <person name="Garbelotto M."/>
            <person name="Gijzen M."/>
            <person name="Gordon S.G."/>
            <person name="Govers F."/>
            <person name="Grunwald N.J."/>
            <person name="Huang W."/>
            <person name="Ivors K.L."/>
            <person name="Jones R.W."/>
            <person name="Kamoun S."/>
            <person name="Krampis K."/>
            <person name="Lamour K.H."/>
            <person name="Lee M.K."/>
            <person name="McDonald W.H."/>
            <person name="Medina M."/>
            <person name="Meijer H.J."/>
            <person name="Nordberg E.K."/>
            <person name="Maclean D.J."/>
            <person name="Ospina-Giraldo M.D."/>
            <person name="Morris P.F."/>
            <person name="Phuntumart V."/>
            <person name="Putnam N.H."/>
            <person name="Rash S."/>
            <person name="Rose J.K."/>
            <person name="Sakihama Y."/>
            <person name="Salamov A.A."/>
            <person name="Savidor A."/>
            <person name="Scheuring C.F."/>
            <person name="Smith B.M."/>
            <person name="Sobral B.W."/>
            <person name="Terry A."/>
            <person name="Torto-Alalibo T.A."/>
            <person name="Win J."/>
            <person name="Xu Z."/>
            <person name="Zhang H."/>
            <person name="Grigoriev I.V."/>
            <person name="Rokhsar D.S."/>
            <person name="Boore J.L."/>
        </authorList>
    </citation>
    <scope>NUCLEOTIDE SEQUENCE [LARGE SCALE GENOMIC DNA]</scope>
    <source>
        <strain evidence="3">Pr102</strain>
    </source>
</reference>
<evidence type="ECO:0000313" key="2">
    <source>
        <dbReference type="EnsemblProtists" id="Phyra81601"/>
    </source>
</evidence>